<sequence length="348" mass="40336">MIATTRSFNHQFIDPRFDDPMDLVGWMGAIQAQNYSMAKWAIGSRLQSGSLNSVNEAIRKGSILRTHILRPTWHFISAEDIRWMLKLSGSRIRKAYESFARNLNISEKEYMIYNNTIIKLLEGNKSFTRQEICEELNKKGIKINDAHARYYIIRAETDGILCSGEDKNGKPSYALLDERVPVSHSFDYEEALGILAKKYFKSHSPASLEDFVWWSGLTTTDAKKAIDIIKNDLTKIHTETEDMYVYHSNNCKQTSCEYLHLLPSYDELLIGYKSRTPVLEEKHYSKAFNRFGIFYPVILLNGKIIGNWNKSVRKNKIEIDVALFDPEIKISDELLNKARHRYIDFINK</sequence>
<keyword evidence="1" id="KW-0238">DNA-binding</keyword>
<evidence type="ECO:0000313" key="1">
    <source>
        <dbReference type="EMBL" id="MCP9611450.1"/>
    </source>
</evidence>
<reference evidence="1 2" key="1">
    <citation type="submission" date="2022-07" db="EMBL/GenBank/DDBJ databases">
        <title>Fecal culturing of patients with breast cancer.</title>
        <authorList>
            <person name="Teng N.M.Y."/>
            <person name="Kiu R."/>
            <person name="Evans R."/>
            <person name="Baker D.J."/>
            <person name="Zenner C."/>
            <person name="Robinson S.D."/>
            <person name="Hall L.J."/>
        </authorList>
    </citation>
    <scope>NUCLEOTIDE SEQUENCE [LARGE SCALE GENOMIC DNA]</scope>
    <source>
        <strain evidence="1 2">LH1063</strain>
    </source>
</reference>
<accession>A0ABT1MFP0</accession>
<evidence type="ECO:0000313" key="2">
    <source>
        <dbReference type="Proteomes" id="UP001205603"/>
    </source>
</evidence>
<comment type="caution">
    <text evidence="1">The sequence shown here is derived from an EMBL/GenBank/DDBJ whole genome shotgun (WGS) entry which is preliminary data.</text>
</comment>
<dbReference type="RefSeq" id="WP_255026260.1">
    <property type="nucleotide sequence ID" value="NZ_JANDHW010000004.1"/>
</dbReference>
<keyword evidence="2" id="KW-1185">Reference proteome</keyword>
<gene>
    <name evidence="1" type="ORF">NMU02_05030</name>
</gene>
<dbReference type="GO" id="GO:0003677">
    <property type="term" value="F:DNA binding"/>
    <property type="evidence" value="ECO:0007669"/>
    <property type="project" value="UniProtKB-KW"/>
</dbReference>
<dbReference type="InterPro" id="IPR009351">
    <property type="entry name" value="AlkZ-like"/>
</dbReference>
<name>A0ABT1MFP0_9BACT</name>
<dbReference type="PANTHER" id="PTHR38479:SF2">
    <property type="entry name" value="WINGED HELIX DNA-BINDING DOMAIN-CONTAINING PROTEIN"/>
    <property type="match status" value="1"/>
</dbReference>
<protein>
    <submittedName>
        <fullName evidence="1">Winged helix DNA-binding domain-containing protein</fullName>
    </submittedName>
</protein>
<dbReference type="Pfam" id="PF06224">
    <property type="entry name" value="AlkZ-like"/>
    <property type="match status" value="1"/>
</dbReference>
<organism evidence="1 2">
    <name type="scientific">Coprobacter tertius</name>
    <dbReference type="NCBI Taxonomy" id="2944915"/>
    <lineage>
        <taxon>Bacteria</taxon>
        <taxon>Pseudomonadati</taxon>
        <taxon>Bacteroidota</taxon>
        <taxon>Bacteroidia</taxon>
        <taxon>Bacteroidales</taxon>
        <taxon>Barnesiellaceae</taxon>
        <taxon>Coprobacter</taxon>
    </lineage>
</organism>
<dbReference type="PANTHER" id="PTHR38479">
    <property type="entry name" value="LMO0824 PROTEIN"/>
    <property type="match status" value="1"/>
</dbReference>
<dbReference type="EMBL" id="JANDHW010000004">
    <property type="protein sequence ID" value="MCP9611450.1"/>
    <property type="molecule type" value="Genomic_DNA"/>
</dbReference>
<dbReference type="Proteomes" id="UP001205603">
    <property type="component" value="Unassembled WGS sequence"/>
</dbReference>
<proteinExistence type="predicted"/>